<reference evidence="2 3" key="1">
    <citation type="submission" date="2021-10" db="EMBL/GenBank/DDBJ databases">
        <title>Collection of gut derived symbiotic bacterial strains cultured from healthy donors.</title>
        <authorList>
            <person name="Lin H."/>
            <person name="Littmann E."/>
            <person name="Kohout C."/>
            <person name="Pamer E.G."/>
        </authorList>
    </citation>
    <scope>NUCLEOTIDE SEQUENCE [LARGE SCALE GENOMIC DNA]</scope>
    <source>
        <strain evidence="2 3">DFI.1.165</strain>
    </source>
</reference>
<gene>
    <name evidence="2" type="ORF">LIZ65_12285</name>
</gene>
<feature type="transmembrane region" description="Helical" evidence="1">
    <location>
        <begin position="206"/>
        <end position="223"/>
    </location>
</feature>
<evidence type="ECO:0000256" key="1">
    <source>
        <dbReference type="SAM" id="Phobius"/>
    </source>
</evidence>
<dbReference type="EMBL" id="JAJCIS010000008">
    <property type="protein sequence ID" value="MCB7388065.1"/>
    <property type="molecule type" value="Genomic_DNA"/>
</dbReference>
<proteinExistence type="predicted"/>
<name>A0ABS8DHZ4_9FIRM</name>
<sequence length="224" mass="24938">MGTAIMMIVTAVMMQAFVHLYFSSAVKSGNFGGIAGYDSKTEYNVPEVKKLLIRIDRHIGLVSCGCMLLLFAGALGQMLLPEMGEKESAVMIVAVSAAYILEFILSIAYFNYQSIDDIFVYEIDKQRSRCGWISSAIFLFLIVAVCGECIALFIGKRIENNTEPALQCAAYIILICVIDCAALFWEQNRIKKMKSFERPYRLGKGFIAGIIVSIVFMILMAVSW</sequence>
<evidence type="ECO:0000313" key="2">
    <source>
        <dbReference type="EMBL" id="MCB7388065.1"/>
    </source>
</evidence>
<evidence type="ECO:0000313" key="3">
    <source>
        <dbReference type="Proteomes" id="UP001299546"/>
    </source>
</evidence>
<feature type="transmembrane region" description="Helical" evidence="1">
    <location>
        <begin position="166"/>
        <end position="185"/>
    </location>
</feature>
<feature type="transmembrane region" description="Helical" evidence="1">
    <location>
        <begin position="92"/>
        <end position="112"/>
    </location>
</feature>
<dbReference type="Proteomes" id="UP001299546">
    <property type="component" value="Unassembled WGS sequence"/>
</dbReference>
<organism evidence="2 3">
    <name type="scientific">Bariatricus massiliensis</name>
    <dbReference type="NCBI Taxonomy" id="1745713"/>
    <lineage>
        <taxon>Bacteria</taxon>
        <taxon>Bacillati</taxon>
        <taxon>Bacillota</taxon>
        <taxon>Clostridia</taxon>
        <taxon>Lachnospirales</taxon>
        <taxon>Lachnospiraceae</taxon>
        <taxon>Bariatricus</taxon>
    </lineage>
</organism>
<accession>A0ABS8DHZ4</accession>
<keyword evidence="1" id="KW-0812">Transmembrane</keyword>
<protein>
    <submittedName>
        <fullName evidence="2">Uncharacterized protein</fullName>
    </submittedName>
</protein>
<dbReference type="RefSeq" id="WP_227183632.1">
    <property type="nucleotide sequence ID" value="NZ_JAJCIQ010000004.1"/>
</dbReference>
<comment type="caution">
    <text evidence="2">The sequence shown here is derived from an EMBL/GenBank/DDBJ whole genome shotgun (WGS) entry which is preliminary data.</text>
</comment>
<keyword evidence="1" id="KW-1133">Transmembrane helix</keyword>
<keyword evidence="3" id="KW-1185">Reference proteome</keyword>
<feature type="transmembrane region" description="Helical" evidence="1">
    <location>
        <begin position="6"/>
        <end position="22"/>
    </location>
</feature>
<keyword evidence="1" id="KW-0472">Membrane</keyword>
<feature type="transmembrane region" description="Helical" evidence="1">
    <location>
        <begin position="132"/>
        <end position="154"/>
    </location>
</feature>
<feature type="transmembrane region" description="Helical" evidence="1">
    <location>
        <begin position="59"/>
        <end position="80"/>
    </location>
</feature>